<protein>
    <recommendedName>
        <fullName evidence="3">DinB superfamily protein</fullName>
    </recommendedName>
</protein>
<dbReference type="RefSeq" id="WP_089888282.1">
    <property type="nucleotide sequence ID" value="NZ_FNGV01000004.1"/>
</dbReference>
<dbReference type="InterPro" id="IPR012550">
    <property type="entry name" value="DUF1706"/>
</dbReference>
<dbReference type="Proteomes" id="UP000199440">
    <property type="component" value="Unassembled WGS sequence"/>
</dbReference>
<dbReference type="AlphaFoldDB" id="A0A1G9PKZ3"/>
<name>A0A1G9PKZ3_9FLAO</name>
<proteinExistence type="predicted"/>
<dbReference type="Pfam" id="PF08020">
    <property type="entry name" value="DUF1706"/>
    <property type="match status" value="1"/>
</dbReference>
<evidence type="ECO:0008006" key="3">
    <source>
        <dbReference type="Google" id="ProtNLM"/>
    </source>
</evidence>
<evidence type="ECO:0000313" key="1">
    <source>
        <dbReference type="EMBL" id="SDL98877.1"/>
    </source>
</evidence>
<accession>A0A1G9PKZ3</accession>
<dbReference type="PIRSF" id="PIRSF031551">
    <property type="entry name" value="DUF1706"/>
    <property type="match status" value="1"/>
</dbReference>
<dbReference type="Gene3D" id="1.20.120.450">
    <property type="entry name" value="dinb family like domain"/>
    <property type="match status" value="1"/>
</dbReference>
<dbReference type="STRING" id="192904.SAMN04488514_10432"/>
<sequence length="164" mass="19433">MSRPRTKDELLELGQKNFTKLNDFVDSFPPEAQISEFPEGTMNRNIRDVLAHLNHWHLLFLDWYEVGMKGKKPEMPAKGYSWKTAPELNRIIWQKYNDTQLKKVREDLNKSYLQIQKLIEKHSNDELFEKKRFKWTGTTSLGSYLVSTTSSHYDWALKLIKKAK</sequence>
<organism evidence="1 2">
    <name type="scientific">Kriegella aquimaris</name>
    <dbReference type="NCBI Taxonomy" id="192904"/>
    <lineage>
        <taxon>Bacteria</taxon>
        <taxon>Pseudomonadati</taxon>
        <taxon>Bacteroidota</taxon>
        <taxon>Flavobacteriia</taxon>
        <taxon>Flavobacteriales</taxon>
        <taxon>Flavobacteriaceae</taxon>
        <taxon>Kriegella</taxon>
    </lineage>
</organism>
<dbReference type="EMBL" id="FNGV01000004">
    <property type="protein sequence ID" value="SDL98877.1"/>
    <property type="molecule type" value="Genomic_DNA"/>
</dbReference>
<dbReference type="PANTHER" id="PTHR40658">
    <property type="match status" value="1"/>
</dbReference>
<evidence type="ECO:0000313" key="2">
    <source>
        <dbReference type="Proteomes" id="UP000199440"/>
    </source>
</evidence>
<reference evidence="1 2" key="1">
    <citation type="submission" date="2016-10" db="EMBL/GenBank/DDBJ databases">
        <authorList>
            <person name="de Groot N.N."/>
        </authorList>
    </citation>
    <scope>NUCLEOTIDE SEQUENCE [LARGE SCALE GENOMIC DNA]</scope>
    <source>
        <strain evidence="1 2">DSM 19886</strain>
    </source>
</reference>
<keyword evidence="2" id="KW-1185">Reference proteome</keyword>
<dbReference type="PANTHER" id="PTHR40658:SF4">
    <property type="entry name" value="HYPOTHETICAL CYTOSOLIC PROTEIN"/>
    <property type="match status" value="1"/>
</dbReference>
<dbReference type="OrthoDB" id="9786621at2"/>
<dbReference type="InterPro" id="IPR034660">
    <property type="entry name" value="DinB/YfiT-like"/>
</dbReference>
<gene>
    <name evidence="1" type="ORF">SAMN04488514_10432</name>
</gene>